<dbReference type="GO" id="GO:0046872">
    <property type="term" value="F:metal ion binding"/>
    <property type="evidence" value="ECO:0007669"/>
    <property type="project" value="UniProtKB-KW"/>
</dbReference>
<dbReference type="SFLD" id="SFLDG01020">
    <property type="entry name" value="Terpene_Cyclase_Like_2"/>
    <property type="match status" value="1"/>
</dbReference>
<comment type="cofactor">
    <cofactor evidence="1">
        <name>Mg(2+)</name>
        <dbReference type="ChEBI" id="CHEBI:18420"/>
    </cofactor>
</comment>
<dbReference type="EC" id="4.2.3.-" evidence="1"/>
<keyword evidence="1" id="KW-0460">Magnesium</keyword>
<dbReference type="PANTHER" id="PTHR35201:SF4">
    <property type="entry name" value="BETA-PINACENE SYNTHASE-RELATED"/>
    <property type="match status" value="1"/>
</dbReference>
<dbReference type="AlphaFoldDB" id="A0A1I5Y1G8"/>
<dbReference type="SUPFAM" id="SSF48576">
    <property type="entry name" value="Terpenoid synthases"/>
    <property type="match status" value="1"/>
</dbReference>
<dbReference type="PANTHER" id="PTHR35201">
    <property type="entry name" value="TERPENE SYNTHASE"/>
    <property type="match status" value="1"/>
</dbReference>
<dbReference type="Pfam" id="PF19086">
    <property type="entry name" value="Terpene_syn_C_2"/>
    <property type="match status" value="1"/>
</dbReference>
<evidence type="ECO:0000313" key="3">
    <source>
        <dbReference type="Proteomes" id="UP000198892"/>
    </source>
</evidence>
<dbReference type="STRING" id="1884432.SAMN05518683_13410"/>
<keyword evidence="3" id="KW-1185">Reference proteome</keyword>
<comment type="similarity">
    <text evidence="1">Belongs to the terpene synthase family.</text>
</comment>
<sequence>MINVKTIPEIEHVFETDISPYAVEVQRSTIEWAKKLHLLDDPEMLKKYEKQSIGYLASRAHPYDSFSDAKLTSDYLLLICILDDYSDHVTDSIEFKHYTDEIITILKNSNKSAVKDSFQLGWKHWWARIRAGTPLEWQHRIIETLSKCFDSITWEITYRIKNQVPNVDDYIRNRQHSGSVFVCFDLIERGGFRFVPTEARGDLFNNAVHSASKIANWMNDILSLQKEIKDGDIHNLVLCVQEHNQVSVQEALDLATRMIDDELIRYKELKNDILSVNTPYQEEIENYLYYMELGVRGNYEWSKRTKRF</sequence>
<proteinExistence type="inferred from homology"/>
<protein>
    <recommendedName>
        <fullName evidence="1">Terpene synthase</fullName>
        <ecNumber evidence="1">4.2.3.-</ecNumber>
    </recommendedName>
</protein>
<evidence type="ECO:0000256" key="1">
    <source>
        <dbReference type="RuleBase" id="RU366034"/>
    </source>
</evidence>
<dbReference type="InterPro" id="IPR008949">
    <property type="entry name" value="Isoprenoid_synthase_dom_sf"/>
</dbReference>
<keyword evidence="1" id="KW-0479">Metal-binding</keyword>
<dbReference type="SFLD" id="SFLDS00005">
    <property type="entry name" value="Isoprenoid_Synthase_Type_I"/>
    <property type="match status" value="1"/>
</dbReference>
<gene>
    <name evidence="2" type="ORF">SAMN05518683_13410</name>
</gene>
<dbReference type="GO" id="GO:0010333">
    <property type="term" value="F:terpene synthase activity"/>
    <property type="evidence" value="ECO:0007669"/>
    <property type="project" value="InterPro"/>
</dbReference>
<dbReference type="Proteomes" id="UP000198892">
    <property type="component" value="Unassembled WGS sequence"/>
</dbReference>
<dbReference type="EMBL" id="FOXD01000034">
    <property type="protein sequence ID" value="SFQ38033.1"/>
    <property type="molecule type" value="Genomic_DNA"/>
</dbReference>
<organism evidence="2 3">
    <name type="scientific">Salibacterium halotolerans</name>
    <dbReference type="NCBI Taxonomy" id="1884432"/>
    <lineage>
        <taxon>Bacteria</taxon>
        <taxon>Bacillati</taxon>
        <taxon>Bacillota</taxon>
        <taxon>Bacilli</taxon>
        <taxon>Bacillales</taxon>
        <taxon>Bacillaceae</taxon>
    </lineage>
</organism>
<reference evidence="3" key="1">
    <citation type="submission" date="2016-10" db="EMBL/GenBank/DDBJ databases">
        <authorList>
            <person name="Varghese N."/>
            <person name="Submissions S."/>
        </authorList>
    </citation>
    <scope>NUCLEOTIDE SEQUENCE [LARGE SCALE GENOMIC DNA]</scope>
    <source>
        <strain evidence="3">S7</strain>
    </source>
</reference>
<accession>A0A1I5Y1G8</accession>
<dbReference type="OrthoDB" id="2989600at2"/>
<evidence type="ECO:0000313" key="2">
    <source>
        <dbReference type="EMBL" id="SFQ38033.1"/>
    </source>
</evidence>
<dbReference type="Gene3D" id="1.10.600.10">
    <property type="entry name" value="Farnesyl Diphosphate Synthase"/>
    <property type="match status" value="1"/>
</dbReference>
<keyword evidence="1" id="KW-0456">Lyase</keyword>
<dbReference type="InterPro" id="IPR034686">
    <property type="entry name" value="Terpene_cyclase-like_2"/>
</dbReference>
<name>A0A1I5Y1G8_9BACI</name>
<dbReference type="RefSeq" id="WP_093339556.1">
    <property type="nucleotide sequence ID" value="NZ_FOXD01000034.1"/>
</dbReference>